<keyword evidence="2" id="KW-1185">Reference proteome</keyword>
<dbReference type="AlphaFoldDB" id="A0A7D5QHF1"/>
<protein>
    <submittedName>
        <fullName evidence="1">Uncharacterized protein</fullName>
    </submittedName>
</protein>
<dbReference type="Proteomes" id="UP000509626">
    <property type="component" value="Chromosome"/>
</dbReference>
<dbReference type="EMBL" id="CP058579">
    <property type="protein sequence ID" value="QLG62184.1"/>
    <property type="molecule type" value="Genomic_DNA"/>
</dbReference>
<evidence type="ECO:0000313" key="2">
    <source>
        <dbReference type="Proteomes" id="UP000509626"/>
    </source>
</evidence>
<organism evidence="1 2">
    <name type="scientific">Halorarum salinum</name>
    <dbReference type="NCBI Taxonomy" id="2743089"/>
    <lineage>
        <taxon>Archaea</taxon>
        <taxon>Methanobacteriati</taxon>
        <taxon>Methanobacteriota</taxon>
        <taxon>Stenosarchaea group</taxon>
        <taxon>Halobacteria</taxon>
        <taxon>Halobacteriales</taxon>
        <taxon>Haloferacaceae</taxon>
        <taxon>Halorarum</taxon>
    </lineage>
</organism>
<sequence length="71" mass="7991">MDSVSHYGERTVGQASLGDALATFFRQTAKPTVERGATGFRWPFRFGFRSHAHADSPHRHRRAVGEAHGRR</sequence>
<reference evidence="1 2" key="1">
    <citation type="submission" date="2020-06" db="EMBL/GenBank/DDBJ databases">
        <title>NJ-3-1, isolated from saline soil.</title>
        <authorList>
            <person name="Cui H.L."/>
            <person name="Shi X."/>
        </authorList>
    </citation>
    <scope>NUCLEOTIDE SEQUENCE [LARGE SCALE GENOMIC DNA]</scope>
    <source>
        <strain evidence="1 2">NJ-3-1</strain>
    </source>
</reference>
<gene>
    <name evidence="1" type="ORF">HUG12_10735</name>
</gene>
<evidence type="ECO:0000313" key="1">
    <source>
        <dbReference type="EMBL" id="QLG62184.1"/>
    </source>
</evidence>
<dbReference type="RefSeq" id="WP_179268769.1">
    <property type="nucleotide sequence ID" value="NZ_CP058579.1"/>
</dbReference>
<proteinExistence type="predicted"/>
<dbReference type="KEGG" id="halu:HUG12_10735"/>
<dbReference type="GeneID" id="56037940"/>
<accession>A0A7D5QHF1</accession>
<name>A0A7D5QHF1_9EURY</name>